<protein>
    <submittedName>
        <fullName evidence="9">3-isopropylmalate dehydrogenase domain protein</fullName>
    </submittedName>
</protein>
<gene>
    <name evidence="9" type="ORF">L497_0579</name>
</gene>
<sequence length="111" mass="12105">MKIVVLPGDGIGPETMAVAVDVLEAASRRFGLGLQFEHDIAGHESLKKHGATVTPALLDKVKVADGLMLGPMATYDFKDEARGEINPSMYFRKSLDLHQTSRARTSPIRSR</sequence>
<accession>A0A158M949</accession>
<evidence type="ECO:0000256" key="3">
    <source>
        <dbReference type="ARBA" id="ARBA00022723"/>
    </source>
</evidence>
<dbReference type="SUPFAM" id="SSF53659">
    <property type="entry name" value="Isocitrate/Isopropylmalate dehydrogenase-like"/>
    <property type="match status" value="1"/>
</dbReference>
<dbReference type="PANTHER" id="PTHR42979">
    <property type="entry name" value="3-ISOPROPYLMALATE DEHYDROGENASE"/>
    <property type="match status" value="1"/>
</dbReference>
<dbReference type="InterPro" id="IPR004429">
    <property type="entry name" value="Isopropylmalate_DH"/>
</dbReference>
<dbReference type="InterPro" id="IPR024084">
    <property type="entry name" value="IsoPropMal-DH-like_dom"/>
</dbReference>
<reference evidence="9 10" key="1">
    <citation type="submission" date="2014-03" db="EMBL/GenBank/DDBJ databases">
        <title>Genome sequence of Bordetella holmseii.</title>
        <authorList>
            <person name="Harvill E."/>
            <person name="Goodfield L.L."/>
            <person name="Ivanov Y."/>
            <person name="Meyer J.A."/>
            <person name="Newth C."/>
            <person name="Cassiday P."/>
            <person name="Tondella M.L."/>
            <person name="Liao P."/>
            <person name="Zimmerman J."/>
            <person name="Meert K."/>
            <person name="Wessel D."/>
            <person name="Berger J."/>
            <person name="Dean J.M."/>
            <person name="Holubkov R."/>
            <person name="Burr J."/>
            <person name="Liu T."/>
            <person name="Brinkac L.M."/>
            <person name="Sanka R."/>
            <person name="Kim M."/>
            <person name="Losada L."/>
        </authorList>
    </citation>
    <scope>NUCLEOTIDE SEQUENCE [LARGE SCALE GENOMIC DNA]</scope>
    <source>
        <strain evidence="9 10">CDC-H585-BH</strain>
    </source>
</reference>
<dbReference type="GO" id="GO:0046872">
    <property type="term" value="F:metal ion binding"/>
    <property type="evidence" value="ECO:0007669"/>
    <property type="project" value="UniProtKB-KW"/>
</dbReference>
<dbReference type="Gene3D" id="3.40.718.10">
    <property type="entry name" value="Isopropylmalate Dehydrogenase"/>
    <property type="match status" value="1"/>
</dbReference>
<dbReference type="GO" id="GO:0005829">
    <property type="term" value="C:cytosol"/>
    <property type="evidence" value="ECO:0007669"/>
    <property type="project" value="TreeGrafter"/>
</dbReference>
<evidence type="ECO:0000259" key="8">
    <source>
        <dbReference type="Pfam" id="PF00180"/>
    </source>
</evidence>
<keyword evidence="6" id="KW-0520">NAD</keyword>
<evidence type="ECO:0000256" key="5">
    <source>
        <dbReference type="ARBA" id="ARBA00023002"/>
    </source>
</evidence>
<dbReference type="RefSeq" id="WP_017685461.1">
    <property type="nucleotide sequence ID" value="NZ_JFZZ01000005.1"/>
</dbReference>
<name>A0A158M949_9BORD</name>
<dbReference type="EMBL" id="JFZZ01000005">
    <property type="protein sequence ID" value="KAL00468.1"/>
    <property type="molecule type" value="Genomic_DNA"/>
</dbReference>
<keyword evidence="5" id="KW-0560">Oxidoreductase</keyword>
<dbReference type="GO" id="GO:0009098">
    <property type="term" value="P:L-leucine biosynthetic process"/>
    <property type="evidence" value="ECO:0007669"/>
    <property type="project" value="UniProtKB-KW"/>
</dbReference>
<evidence type="ECO:0000256" key="7">
    <source>
        <dbReference type="ARBA" id="ARBA00023304"/>
    </source>
</evidence>
<dbReference type="PATRIC" id="fig|1331206.3.peg.80"/>
<evidence type="ECO:0000256" key="1">
    <source>
        <dbReference type="ARBA" id="ARBA00022430"/>
    </source>
</evidence>
<dbReference type="Pfam" id="PF00180">
    <property type="entry name" value="Iso_dh"/>
    <property type="match status" value="1"/>
</dbReference>
<dbReference type="GeneID" id="93120572"/>
<evidence type="ECO:0000313" key="9">
    <source>
        <dbReference type="EMBL" id="KAL00468.1"/>
    </source>
</evidence>
<keyword evidence="7" id="KW-0100">Branched-chain amino acid biosynthesis</keyword>
<comment type="caution">
    <text evidence="9">The sequence shown here is derived from an EMBL/GenBank/DDBJ whole genome shotgun (WGS) entry which is preliminary data.</text>
</comment>
<evidence type="ECO:0000256" key="6">
    <source>
        <dbReference type="ARBA" id="ARBA00023027"/>
    </source>
</evidence>
<proteinExistence type="predicted"/>
<dbReference type="AlphaFoldDB" id="A0A158M949"/>
<evidence type="ECO:0000256" key="4">
    <source>
        <dbReference type="ARBA" id="ARBA00022842"/>
    </source>
</evidence>
<dbReference type="PANTHER" id="PTHR42979:SF1">
    <property type="entry name" value="3-ISOPROPYLMALATE DEHYDROGENASE"/>
    <property type="match status" value="1"/>
</dbReference>
<organism evidence="9 10">
    <name type="scientific">Bordetella holmesii CDC-H585-BH</name>
    <dbReference type="NCBI Taxonomy" id="1331206"/>
    <lineage>
        <taxon>Bacteria</taxon>
        <taxon>Pseudomonadati</taxon>
        <taxon>Pseudomonadota</taxon>
        <taxon>Betaproteobacteria</taxon>
        <taxon>Burkholderiales</taxon>
        <taxon>Alcaligenaceae</taxon>
        <taxon>Bordetella</taxon>
    </lineage>
</organism>
<dbReference type="STRING" id="35814.BBB42_06225"/>
<feature type="domain" description="Isopropylmalate dehydrogenase-like" evidence="8">
    <location>
        <begin position="2"/>
        <end position="100"/>
    </location>
</feature>
<evidence type="ECO:0000313" key="10">
    <source>
        <dbReference type="Proteomes" id="UP000026682"/>
    </source>
</evidence>
<keyword evidence="1" id="KW-0432">Leucine biosynthesis</keyword>
<keyword evidence="4" id="KW-0460">Magnesium</keyword>
<keyword evidence="2" id="KW-0028">Amino-acid biosynthesis</keyword>
<dbReference type="Proteomes" id="UP000026682">
    <property type="component" value="Unassembled WGS sequence"/>
</dbReference>
<keyword evidence="3" id="KW-0479">Metal-binding</keyword>
<dbReference type="GO" id="GO:0003862">
    <property type="term" value="F:3-isopropylmalate dehydrogenase activity"/>
    <property type="evidence" value="ECO:0007669"/>
    <property type="project" value="InterPro"/>
</dbReference>
<evidence type="ECO:0000256" key="2">
    <source>
        <dbReference type="ARBA" id="ARBA00022605"/>
    </source>
</evidence>